<comment type="caution">
    <text evidence="3">The sequence shown here is derived from an EMBL/GenBank/DDBJ whole genome shotgun (WGS) entry which is preliminary data.</text>
</comment>
<feature type="compositionally biased region" description="Pro residues" evidence="1">
    <location>
        <begin position="85"/>
        <end position="96"/>
    </location>
</feature>
<feature type="region of interest" description="Disordered" evidence="1">
    <location>
        <begin position="1"/>
        <end position="33"/>
    </location>
</feature>
<dbReference type="GO" id="GO:0005979">
    <property type="term" value="P:regulation of glycogen biosynthetic process"/>
    <property type="evidence" value="ECO:0007669"/>
    <property type="project" value="TreeGrafter"/>
</dbReference>
<dbReference type="STRING" id="308745.A0A0F8UNH6"/>
<accession>A0A0F8UNH6</accession>
<dbReference type="Pfam" id="PF03370">
    <property type="entry name" value="CBM_21"/>
    <property type="match status" value="1"/>
</dbReference>
<dbReference type="AlphaFoldDB" id="A0A0F8UNH6"/>
<dbReference type="GO" id="GO:0008157">
    <property type="term" value="F:protein phosphatase 1 binding"/>
    <property type="evidence" value="ECO:0007669"/>
    <property type="project" value="TreeGrafter"/>
</dbReference>
<dbReference type="PANTHER" id="PTHR12307:SF36">
    <property type="entry name" value="GLYCOGEN-BINDING SUBUNIT 76A"/>
    <property type="match status" value="1"/>
</dbReference>
<feature type="compositionally biased region" description="Polar residues" evidence="1">
    <location>
        <begin position="143"/>
        <end position="152"/>
    </location>
</feature>
<keyword evidence="4" id="KW-1185">Reference proteome</keyword>
<dbReference type="OrthoDB" id="1881at2759"/>
<organism evidence="3 4">
    <name type="scientific">Aspergillus rambellii</name>
    <dbReference type="NCBI Taxonomy" id="308745"/>
    <lineage>
        <taxon>Eukaryota</taxon>
        <taxon>Fungi</taxon>
        <taxon>Dikarya</taxon>
        <taxon>Ascomycota</taxon>
        <taxon>Pezizomycotina</taxon>
        <taxon>Eurotiomycetes</taxon>
        <taxon>Eurotiomycetidae</taxon>
        <taxon>Eurotiales</taxon>
        <taxon>Aspergillaceae</taxon>
        <taxon>Aspergillus</taxon>
        <taxon>Aspergillus subgen. Nidulantes</taxon>
    </lineage>
</organism>
<dbReference type="EMBL" id="JZBS01004061">
    <property type="protein sequence ID" value="KKK12396.1"/>
    <property type="molecule type" value="Genomic_DNA"/>
</dbReference>
<dbReference type="InterPro" id="IPR038175">
    <property type="entry name" value="CBM21_dom_sf"/>
</dbReference>
<dbReference type="Proteomes" id="UP000034291">
    <property type="component" value="Unassembled WGS sequence"/>
</dbReference>
<feature type="region of interest" description="Disordered" evidence="1">
    <location>
        <begin position="61"/>
        <end position="244"/>
    </location>
</feature>
<name>A0A0F8UNH6_9EURO</name>
<feature type="compositionally biased region" description="Basic and acidic residues" evidence="1">
    <location>
        <begin position="498"/>
        <end position="515"/>
    </location>
</feature>
<evidence type="ECO:0000313" key="3">
    <source>
        <dbReference type="EMBL" id="KKK12396.1"/>
    </source>
</evidence>
<feature type="region of interest" description="Disordered" evidence="1">
    <location>
        <begin position="623"/>
        <end position="659"/>
    </location>
</feature>
<dbReference type="PANTHER" id="PTHR12307">
    <property type="entry name" value="PROTEIN PHOSPHATASE 1 REGULATORY SUBUNIT"/>
    <property type="match status" value="1"/>
</dbReference>
<feature type="compositionally biased region" description="Polar residues" evidence="1">
    <location>
        <begin position="623"/>
        <end position="633"/>
    </location>
</feature>
<dbReference type="InterPro" id="IPR005036">
    <property type="entry name" value="CBM21_dom"/>
</dbReference>
<protein>
    <recommendedName>
        <fullName evidence="2">CBM21 domain-containing protein</fullName>
    </recommendedName>
</protein>
<dbReference type="PROSITE" id="PS51159">
    <property type="entry name" value="CBM21"/>
    <property type="match status" value="1"/>
</dbReference>
<reference evidence="3 4" key="1">
    <citation type="submission" date="2015-02" db="EMBL/GenBank/DDBJ databases">
        <title>Draft Genome Sequences of Two Closely-Related Aflatoxigenic Aspergillus Species Obtained from the Cote d'Ivoire.</title>
        <authorList>
            <person name="Moore G.G."/>
            <person name="Beltz S.B."/>
            <person name="Mack B.M."/>
        </authorList>
    </citation>
    <scope>NUCLEOTIDE SEQUENCE [LARGE SCALE GENOMIC DNA]</scope>
    <source>
        <strain evidence="3 4">SRRC1468</strain>
    </source>
</reference>
<gene>
    <name evidence="3" type="ORF">ARAM_002321</name>
</gene>
<sequence length="682" mass="76052">MPYTAPWKTSPSAQHIEPSFDLTTPPFPSSPAVVNPHPCSLNLPRAYSSASYVRRHRRCSSTSKQFVFPAPEGHLPDAYASVRQSPPPVSEGPIPPGALLSPPESLQNSSDDESSPHRSREELRLAELEAAVRSIEQRRMSSPERQSSGDKPSTSREDAVGPNAGRQSRPTLTKDNRNISHSRSFAQEEEALTSSPEESERDDEPPRPKHEMVRKKSGELVRPALRPPSARRRPSSMPGTPTFSKAVHFDSQLEHIRHFLQLDKPQAVSAGSSPVEDLNADGEYPFGTESSSAPAFEWELHLTNFPQHSSHHAHHRVRLEQLYLSPDKSSLVGNVVVANLAYHKHVAARFTFDNWKTTSEVTAEYNRDRGRKHAPKDGYDHFSFNIKLDEQTNLEKKTMFVCVRYNANGQEFWDNNRTRNYQVNFSKVPKPRPSRNLGIPAGARPRVNLPRSRSFTGSAGTRPHSMPSSLKDFSDMHRYISFGPPPRDQRGTPGDDNDIPHDTETPLPIRRDKPPHQVFGNRYDFESSLSAVMRTKPEYDRTMLSVRAATSEAPAIHLDNQKLARGATWRANAIAAQPRSSSEPAAHEMPSSLLSSKPHRESSVYKELVDRYCFFGSPASAPNLNRPLKSTDSGLPKSSTQSSNSPSPPSPGNVPPTLEYKYFEPMQDSFLKETQTPAAIRG</sequence>
<dbReference type="GO" id="GO:2001069">
    <property type="term" value="F:glycogen binding"/>
    <property type="evidence" value="ECO:0007669"/>
    <property type="project" value="TreeGrafter"/>
</dbReference>
<dbReference type="Gene3D" id="2.60.40.2440">
    <property type="entry name" value="Carbohydrate binding type-21 domain"/>
    <property type="match status" value="1"/>
</dbReference>
<evidence type="ECO:0000259" key="2">
    <source>
        <dbReference type="PROSITE" id="PS51159"/>
    </source>
</evidence>
<feature type="region of interest" description="Disordered" evidence="1">
    <location>
        <begin position="575"/>
        <end position="599"/>
    </location>
</feature>
<feature type="domain" description="CBM21" evidence="2">
    <location>
        <begin position="309"/>
        <end position="424"/>
    </location>
</feature>
<feature type="compositionally biased region" description="Low complexity" evidence="1">
    <location>
        <begin position="636"/>
        <end position="645"/>
    </location>
</feature>
<feature type="region of interest" description="Disordered" evidence="1">
    <location>
        <begin position="425"/>
        <end position="516"/>
    </location>
</feature>
<proteinExistence type="predicted"/>
<evidence type="ECO:0000313" key="4">
    <source>
        <dbReference type="Proteomes" id="UP000034291"/>
    </source>
</evidence>
<feature type="compositionally biased region" description="Acidic residues" evidence="1">
    <location>
        <begin position="187"/>
        <end position="203"/>
    </location>
</feature>
<dbReference type="InterPro" id="IPR050782">
    <property type="entry name" value="PP1_regulatory_subunit_3"/>
</dbReference>
<feature type="compositionally biased region" description="Basic and acidic residues" evidence="1">
    <location>
        <begin position="114"/>
        <end position="127"/>
    </location>
</feature>
<evidence type="ECO:0000256" key="1">
    <source>
        <dbReference type="SAM" id="MobiDB-lite"/>
    </source>
</evidence>
<dbReference type="GO" id="GO:0000164">
    <property type="term" value="C:protein phosphatase type 1 complex"/>
    <property type="evidence" value="ECO:0007669"/>
    <property type="project" value="TreeGrafter"/>
</dbReference>
<feature type="compositionally biased region" description="Basic and acidic residues" evidence="1">
    <location>
        <begin position="204"/>
        <end position="219"/>
    </location>
</feature>